<evidence type="ECO:0000313" key="2">
    <source>
        <dbReference type="EMBL" id="MBB6051587.1"/>
    </source>
</evidence>
<organism evidence="2 3">
    <name type="scientific">Armatimonas rosea</name>
    <dbReference type="NCBI Taxonomy" id="685828"/>
    <lineage>
        <taxon>Bacteria</taxon>
        <taxon>Bacillati</taxon>
        <taxon>Armatimonadota</taxon>
        <taxon>Armatimonadia</taxon>
        <taxon>Armatimonadales</taxon>
        <taxon>Armatimonadaceae</taxon>
        <taxon>Armatimonas</taxon>
    </lineage>
</organism>
<accession>A0A7W9W8G8</accession>
<sequence>MGDLTDPRLMYLKAVLFLVAGCGAVAGILVELPSGRVAALLAIGIWAFCRLYYFAFYVIEKYIDPSYRFAGLVSFLHYLIRRKLR</sequence>
<feature type="transmembrane region" description="Helical" evidence="1">
    <location>
        <begin position="12"/>
        <end position="30"/>
    </location>
</feature>
<keyword evidence="1" id="KW-1133">Transmembrane helix</keyword>
<keyword evidence="1" id="KW-0812">Transmembrane</keyword>
<protein>
    <submittedName>
        <fullName evidence="2">Uncharacterized protein</fullName>
    </submittedName>
</protein>
<evidence type="ECO:0000256" key="1">
    <source>
        <dbReference type="SAM" id="Phobius"/>
    </source>
</evidence>
<comment type="caution">
    <text evidence="2">The sequence shown here is derived from an EMBL/GenBank/DDBJ whole genome shotgun (WGS) entry which is preliminary data.</text>
</comment>
<keyword evidence="3" id="KW-1185">Reference proteome</keyword>
<evidence type="ECO:0000313" key="3">
    <source>
        <dbReference type="Proteomes" id="UP000520814"/>
    </source>
</evidence>
<feature type="transmembrane region" description="Helical" evidence="1">
    <location>
        <begin position="37"/>
        <end position="59"/>
    </location>
</feature>
<reference evidence="2 3" key="1">
    <citation type="submission" date="2020-08" db="EMBL/GenBank/DDBJ databases">
        <title>Genomic Encyclopedia of Type Strains, Phase IV (KMG-IV): sequencing the most valuable type-strain genomes for metagenomic binning, comparative biology and taxonomic classification.</title>
        <authorList>
            <person name="Goeker M."/>
        </authorList>
    </citation>
    <scope>NUCLEOTIDE SEQUENCE [LARGE SCALE GENOMIC DNA]</scope>
    <source>
        <strain evidence="2 3">DSM 23562</strain>
    </source>
</reference>
<dbReference type="RefSeq" id="WP_184198828.1">
    <property type="nucleotide sequence ID" value="NZ_JACHGW010000003.1"/>
</dbReference>
<name>A0A7W9W8G8_ARMRO</name>
<proteinExistence type="predicted"/>
<gene>
    <name evidence="2" type="ORF">HNQ39_003397</name>
</gene>
<dbReference type="Proteomes" id="UP000520814">
    <property type="component" value="Unassembled WGS sequence"/>
</dbReference>
<keyword evidence="1" id="KW-0472">Membrane</keyword>
<dbReference type="AlphaFoldDB" id="A0A7W9W8G8"/>
<dbReference type="EMBL" id="JACHGW010000003">
    <property type="protein sequence ID" value="MBB6051587.1"/>
    <property type="molecule type" value="Genomic_DNA"/>
</dbReference>